<reference evidence="2 3" key="1">
    <citation type="submission" date="2020-03" db="EMBL/GenBank/DDBJ databases">
        <title>Leucobacter sp. nov., isolated from beetles.</title>
        <authorList>
            <person name="Hyun D.-W."/>
            <person name="Bae J.-W."/>
        </authorList>
    </citation>
    <scope>NUCLEOTIDE SEQUENCE [LARGE SCALE GENOMIC DNA]</scope>
    <source>
        <strain evidence="2 3">HDW9B</strain>
    </source>
</reference>
<keyword evidence="3" id="KW-1185">Reference proteome</keyword>
<dbReference type="AlphaFoldDB" id="A0A6G8FIZ7"/>
<dbReference type="InterPro" id="IPR011660">
    <property type="entry name" value="VapB-like"/>
</dbReference>
<evidence type="ECO:0000256" key="1">
    <source>
        <dbReference type="ARBA" id="ARBA00022649"/>
    </source>
</evidence>
<evidence type="ECO:0000313" key="3">
    <source>
        <dbReference type="Proteomes" id="UP000501387"/>
    </source>
</evidence>
<dbReference type="Proteomes" id="UP000501387">
    <property type="component" value="Chromosome"/>
</dbReference>
<name>A0A6G8FIZ7_9MICO</name>
<evidence type="ECO:0000313" key="2">
    <source>
        <dbReference type="EMBL" id="QIM16259.1"/>
    </source>
</evidence>
<accession>A0A6G8FIZ7</accession>
<dbReference type="KEGG" id="lins:G7067_07215"/>
<sequence>MSLNIKNEVTHAKVRRLATLTGMSQTAAVDDAVERRLREIETDPWG</sequence>
<dbReference type="Pfam" id="PF07704">
    <property type="entry name" value="PSK_trans_fac"/>
    <property type="match status" value="1"/>
</dbReference>
<dbReference type="EMBL" id="CP049934">
    <property type="protein sequence ID" value="QIM16259.1"/>
    <property type="molecule type" value="Genomic_DNA"/>
</dbReference>
<dbReference type="RefSeq" id="WP_166323101.1">
    <property type="nucleotide sequence ID" value="NZ_CP049934.1"/>
</dbReference>
<gene>
    <name evidence="2" type="ORF">G7067_07215</name>
</gene>
<protein>
    <submittedName>
        <fullName evidence="2">Type II toxin-antitoxin system VapB family antitoxin</fullName>
    </submittedName>
</protein>
<organism evidence="2 3">
    <name type="scientific">Leucobacter insecticola</name>
    <dbReference type="NCBI Taxonomy" id="2714934"/>
    <lineage>
        <taxon>Bacteria</taxon>
        <taxon>Bacillati</taxon>
        <taxon>Actinomycetota</taxon>
        <taxon>Actinomycetes</taxon>
        <taxon>Micrococcales</taxon>
        <taxon>Microbacteriaceae</taxon>
        <taxon>Leucobacter</taxon>
    </lineage>
</organism>
<keyword evidence="1" id="KW-1277">Toxin-antitoxin system</keyword>
<proteinExistence type="predicted"/>